<dbReference type="PANTHER" id="PTHR34501:SF9">
    <property type="entry name" value="MAJOR OUTER MEMBRANE PROTEIN P.IA"/>
    <property type="match status" value="1"/>
</dbReference>
<organism evidence="13 14">
    <name type="scientific">Caballeronia novacaledonica</name>
    <dbReference type="NCBI Taxonomy" id="1544861"/>
    <lineage>
        <taxon>Bacteria</taxon>
        <taxon>Pseudomonadati</taxon>
        <taxon>Pseudomonadota</taxon>
        <taxon>Betaproteobacteria</taxon>
        <taxon>Burkholderiales</taxon>
        <taxon>Burkholderiaceae</taxon>
        <taxon>Caballeronia</taxon>
    </lineage>
</organism>
<evidence type="ECO:0000259" key="12">
    <source>
        <dbReference type="Pfam" id="PF13609"/>
    </source>
</evidence>
<name>A0AA37MJ59_9BURK</name>
<dbReference type="AlphaFoldDB" id="A0AA37MJ59"/>
<evidence type="ECO:0000256" key="8">
    <source>
        <dbReference type="ARBA" id="ARBA00023114"/>
    </source>
</evidence>
<comment type="subcellular location">
    <subcellularLocation>
        <location evidence="1">Cell outer membrane</location>
        <topology evidence="1">Multi-pass membrane protein</topology>
    </subcellularLocation>
</comment>
<keyword evidence="4" id="KW-1134">Transmembrane beta strand</keyword>
<protein>
    <submittedName>
        <fullName evidence="13">Porin</fullName>
    </submittedName>
</protein>
<dbReference type="CDD" id="cd00342">
    <property type="entry name" value="gram_neg_porins"/>
    <property type="match status" value="1"/>
</dbReference>
<dbReference type="Pfam" id="PF13609">
    <property type="entry name" value="Porin_4"/>
    <property type="match status" value="1"/>
</dbReference>
<dbReference type="Gene3D" id="2.40.160.10">
    <property type="entry name" value="Porin"/>
    <property type="match status" value="1"/>
</dbReference>
<gene>
    <name evidence="13" type="ORF">CBA19CS42_30700</name>
</gene>
<evidence type="ECO:0000256" key="4">
    <source>
        <dbReference type="ARBA" id="ARBA00022452"/>
    </source>
</evidence>
<feature type="domain" description="Porin" evidence="12">
    <location>
        <begin position="18"/>
        <end position="370"/>
    </location>
</feature>
<keyword evidence="10" id="KW-0998">Cell outer membrane</keyword>
<keyword evidence="5" id="KW-0812">Transmembrane</keyword>
<evidence type="ECO:0000256" key="6">
    <source>
        <dbReference type="ARBA" id="ARBA00022729"/>
    </source>
</evidence>
<evidence type="ECO:0000256" key="2">
    <source>
        <dbReference type="ARBA" id="ARBA00011233"/>
    </source>
</evidence>
<keyword evidence="3" id="KW-0813">Transport</keyword>
<evidence type="ECO:0000256" key="7">
    <source>
        <dbReference type="ARBA" id="ARBA00023065"/>
    </source>
</evidence>
<keyword evidence="7" id="KW-0406">Ion transport</keyword>
<dbReference type="SUPFAM" id="SSF56935">
    <property type="entry name" value="Porins"/>
    <property type="match status" value="1"/>
</dbReference>
<accession>A0AA37MJ59</accession>
<dbReference type="PANTHER" id="PTHR34501">
    <property type="entry name" value="PROTEIN YDDL-RELATED"/>
    <property type="match status" value="1"/>
</dbReference>
<feature type="chain" id="PRO_5041421113" evidence="11">
    <location>
        <begin position="29"/>
        <end position="405"/>
    </location>
</feature>
<keyword evidence="8" id="KW-0626">Porin</keyword>
<reference evidence="13" key="1">
    <citation type="submission" date="2022-09" db="EMBL/GenBank/DDBJ databases">
        <title>Isolation and characterization of 3-chlorobenzoate degrading bacteria from soils in Shizuoka.</title>
        <authorList>
            <person name="Ifat A."/>
            <person name="Ogawa N."/>
            <person name="Kimbara K."/>
            <person name="Moriuchi R."/>
            <person name="Dohra H."/>
            <person name="Shintani M."/>
        </authorList>
    </citation>
    <scope>NUCLEOTIDE SEQUENCE</scope>
    <source>
        <strain evidence="13">19CS4-2</strain>
    </source>
</reference>
<sequence>MRFIKGENVKAWWVVPLLLMAASCAVKAQSAVALYGSIDVGFLLNSNREGSAVARLSDNGIRGNRLGVTGTEQLRGSNVAIFRLENGFNATTGTAAQGQRLFGSQAYVGLANQLGALFAGRQINADVSVISVNFAASAQWAGVLGAHPADVDNLYGTFRVPAALKYVFRKPEGLEFQILYAPGGVTDAGSRAWVASAAVRYSGGPVSFGASYNNAHLPNVGLAAGTSDSGSTVDAGSVNYVSPVVSGFSSASTYQVFSVAASCTCGAVTLNLLYTNARFGNLGALGAGPNPQQYNGSAVFSTIEVSGRYSLSPSLFIGAAYAVTARNSVATAGVSDGLGGARYAQGTVAIQYFLQKAAFLYLEAMTQQASGTDSTGQVAVAANNALGPSSNAQQRAVRVGLNVSF</sequence>
<dbReference type="InterPro" id="IPR050298">
    <property type="entry name" value="Gram-neg_bact_OMP"/>
</dbReference>
<dbReference type="InterPro" id="IPR033900">
    <property type="entry name" value="Gram_neg_porin_domain"/>
</dbReference>
<evidence type="ECO:0000256" key="9">
    <source>
        <dbReference type="ARBA" id="ARBA00023136"/>
    </source>
</evidence>
<evidence type="ECO:0000256" key="3">
    <source>
        <dbReference type="ARBA" id="ARBA00022448"/>
    </source>
</evidence>
<dbReference type="PROSITE" id="PS51257">
    <property type="entry name" value="PROKAR_LIPOPROTEIN"/>
    <property type="match status" value="1"/>
</dbReference>
<comment type="subunit">
    <text evidence="2">Homotrimer.</text>
</comment>
<feature type="signal peptide" evidence="11">
    <location>
        <begin position="1"/>
        <end position="28"/>
    </location>
</feature>
<dbReference type="RefSeq" id="WP_238216051.1">
    <property type="nucleotide sequence ID" value="NZ_BPUS01000019.1"/>
</dbReference>
<evidence type="ECO:0000256" key="5">
    <source>
        <dbReference type="ARBA" id="ARBA00022692"/>
    </source>
</evidence>
<evidence type="ECO:0000313" key="14">
    <source>
        <dbReference type="Proteomes" id="UP001055111"/>
    </source>
</evidence>
<evidence type="ECO:0000256" key="1">
    <source>
        <dbReference type="ARBA" id="ARBA00004571"/>
    </source>
</evidence>
<evidence type="ECO:0000256" key="10">
    <source>
        <dbReference type="ARBA" id="ARBA00023237"/>
    </source>
</evidence>
<dbReference type="GO" id="GO:0006811">
    <property type="term" value="P:monoatomic ion transport"/>
    <property type="evidence" value="ECO:0007669"/>
    <property type="project" value="UniProtKB-KW"/>
</dbReference>
<dbReference type="InterPro" id="IPR023614">
    <property type="entry name" value="Porin_dom_sf"/>
</dbReference>
<keyword evidence="6 11" id="KW-0732">Signal</keyword>
<dbReference type="GO" id="GO:0009279">
    <property type="term" value="C:cell outer membrane"/>
    <property type="evidence" value="ECO:0007669"/>
    <property type="project" value="UniProtKB-SubCell"/>
</dbReference>
<keyword evidence="9" id="KW-0472">Membrane</keyword>
<evidence type="ECO:0000256" key="11">
    <source>
        <dbReference type="SAM" id="SignalP"/>
    </source>
</evidence>
<dbReference type="EMBL" id="BPUS01000019">
    <property type="protein sequence ID" value="GJH28978.1"/>
    <property type="molecule type" value="Genomic_DNA"/>
</dbReference>
<proteinExistence type="predicted"/>
<dbReference type="GO" id="GO:0046930">
    <property type="term" value="C:pore complex"/>
    <property type="evidence" value="ECO:0007669"/>
    <property type="project" value="UniProtKB-KW"/>
</dbReference>
<dbReference type="GO" id="GO:0015288">
    <property type="term" value="F:porin activity"/>
    <property type="evidence" value="ECO:0007669"/>
    <property type="project" value="UniProtKB-KW"/>
</dbReference>
<dbReference type="Proteomes" id="UP001055111">
    <property type="component" value="Unassembled WGS sequence"/>
</dbReference>
<comment type="caution">
    <text evidence="13">The sequence shown here is derived from an EMBL/GenBank/DDBJ whole genome shotgun (WGS) entry which is preliminary data.</text>
</comment>
<evidence type="ECO:0000313" key="13">
    <source>
        <dbReference type="EMBL" id="GJH28978.1"/>
    </source>
</evidence>